<reference evidence="2" key="1">
    <citation type="submission" date="2020-03" db="EMBL/GenBank/DDBJ databases">
        <authorList>
            <person name="Weist P."/>
        </authorList>
    </citation>
    <scope>NUCLEOTIDE SEQUENCE</scope>
</reference>
<dbReference type="AlphaFoldDB" id="A0A9N7TQ66"/>
<gene>
    <name evidence="2" type="ORF">PLEPLA_LOCUS4034</name>
</gene>
<sequence>MLQDRVDQWASGLKEERANHYKLQRDYEAALSQQQRDKEELIHLTCKNQQLALEQKRAQGEPKDDHKKQRAQDNQSTAKFKQEQGKNNKLQKDLEVALSQQHKDKEELMLLTSKNLKLALELKRLRGELKDDHKRQLKITSGP</sequence>
<evidence type="ECO:0000313" key="3">
    <source>
        <dbReference type="Proteomes" id="UP001153269"/>
    </source>
</evidence>
<feature type="compositionally biased region" description="Basic and acidic residues" evidence="1">
    <location>
        <begin position="54"/>
        <end position="71"/>
    </location>
</feature>
<comment type="caution">
    <text evidence="2">The sequence shown here is derived from an EMBL/GenBank/DDBJ whole genome shotgun (WGS) entry which is preliminary data.</text>
</comment>
<feature type="region of interest" description="Disordered" evidence="1">
    <location>
        <begin position="53"/>
        <end position="94"/>
    </location>
</feature>
<evidence type="ECO:0000256" key="1">
    <source>
        <dbReference type="SAM" id="MobiDB-lite"/>
    </source>
</evidence>
<proteinExistence type="predicted"/>
<feature type="compositionally biased region" description="Basic and acidic residues" evidence="1">
    <location>
        <begin position="80"/>
        <end position="94"/>
    </location>
</feature>
<accession>A0A9N7TQ66</accession>
<dbReference type="Proteomes" id="UP001153269">
    <property type="component" value="Unassembled WGS sequence"/>
</dbReference>
<name>A0A9N7TQ66_PLEPL</name>
<dbReference type="EMBL" id="CADEAL010000199">
    <property type="protein sequence ID" value="CAB1416243.1"/>
    <property type="molecule type" value="Genomic_DNA"/>
</dbReference>
<evidence type="ECO:0000313" key="2">
    <source>
        <dbReference type="EMBL" id="CAB1416243.1"/>
    </source>
</evidence>
<protein>
    <submittedName>
        <fullName evidence="2">Uncharacterized protein</fullName>
    </submittedName>
</protein>
<organism evidence="2 3">
    <name type="scientific">Pleuronectes platessa</name>
    <name type="common">European plaice</name>
    <dbReference type="NCBI Taxonomy" id="8262"/>
    <lineage>
        <taxon>Eukaryota</taxon>
        <taxon>Metazoa</taxon>
        <taxon>Chordata</taxon>
        <taxon>Craniata</taxon>
        <taxon>Vertebrata</taxon>
        <taxon>Euteleostomi</taxon>
        <taxon>Actinopterygii</taxon>
        <taxon>Neopterygii</taxon>
        <taxon>Teleostei</taxon>
        <taxon>Neoteleostei</taxon>
        <taxon>Acanthomorphata</taxon>
        <taxon>Carangaria</taxon>
        <taxon>Pleuronectiformes</taxon>
        <taxon>Pleuronectoidei</taxon>
        <taxon>Pleuronectidae</taxon>
        <taxon>Pleuronectes</taxon>
    </lineage>
</organism>
<keyword evidence="3" id="KW-1185">Reference proteome</keyword>